<dbReference type="Gene3D" id="3.40.50.300">
    <property type="entry name" value="P-loop containing nucleotide triphosphate hydrolases"/>
    <property type="match status" value="1"/>
</dbReference>
<feature type="domain" description="DUF4143" evidence="2">
    <location>
        <begin position="192"/>
        <end position="330"/>
    </location>
</feature>
<sequence length="382" mass="43544">MKDLDNSRQALAITGLRRVGKSTLLKQLISHLLELHVAPKRILYFTFDQPAIAETTGTIEEVIRVYIESIVGATASQLSERVWIVLDEVQLIPLWQDILKRYYDVTDNIKFIITGSAALFLTSASKESLAGRLFQYTATPLTFTEYQQFAGDRDMVRFLEFGQYPELLTFTDRAKQIEYLRDAVVGRVLEIDIPKLFGVRKIVDFERLFWTLLPNCGQIIKTASFGAELGLKKSTLFKYLSILNQSLLTNTVTNMSGSFRSTSRLLRKIYPASSNFLSLSSESVSLGARAEIYVYMLLSQLNTPVYLYRKRDKEIDFVLPDKKLAVEVKFQSQVHASDLRTIRDVAAEKQYQSVIVTKDDDRVAAGIQFVSLANFEEWIVQR</sequence>
<protein>
    <submittedName>
        <fullName evidence="3">Uncharacterized protein</fullName>
    </submittedName>
</protein>
<dbReference type="Proteomes" id="UP000176450">
    <property type="component" value="Unassembled WGS sequence"/>
</dbReference>
<dbReference type="Pfam" id="PF13173">
    <property type="entry name" value="AAA_14"/>
    <property type="match status" value="1"/>
</dbReference>
<evidence type="ECO:0000259" key="2">
    <source>
        <dbReference type="Pfam" id="PF13635"/>
    </source>
</evidence>
<dbReference type="PANTHER" id="PTHR33295:SF8">
    <property type="entry name" value="AAA+ ATPASE DOMAIN-CONTAINING PROTEIN"/>
    <property type="match status" value="1"/>
</dbReference>
<dbReference type="EMBL" id="MFJX01000043">
    <property type="protein sequence ID" value="OGG30291.1"/>
    <property type="molecule type" value="Genomic_DNA"/>
</dbReference>
<evidence type="ECO:0000313" key="3">
    <source>
        <dbReference type="EMBL" id="OGG30291.1"/>
    </source>
</evidence>
<dbReference type="InterPro" id="IPR025420">
    <property type="entry name" value="DUF4143"/>
</dbReference>
<organism evidence="3 4">
    <name type="scientific">Candidatus Gottesmanbacteria bacterium RIFCSPLOWO2_01_FULL_46_9</name>
    <dbReference type="NCBI Taxonomy" id="1798394"/>
    <lineage>
        <taxon>Bacteria</taxon>
        <taxon>Candidatus Gottesmaniibacteriota</taxon>
    </lineage>
</organism>
<proteinExistence type="predicted"/>
<dbReference type="AlphaFoldDB" id="A0A1F6B041"/>
<evidence type="ECO:0000313" key="4">
    <source>
        <dbReference type="Proteomes" id="UP000176450"/>
    </source>
</evidence>
<dbReference type="PANTHER" id="PTHR33295">
    <property type="entry name" value="ATPASE"/>
    <property type="match status" value="1"/>
</dbReference>
<accession>A0A1F6B041</accession>
<evidence type="ECO:0000259" key="1">
    <source>
        <dbReference type="Pfam" id="PF13173"/>
    </source>
</evidence>
<dbReference type="Pfam" id="PF13635">
    <property type="entry name" value="DUF4143"/>
    <property type="match status" value="1"/>
</dbReference>
<dbReference type="InterPro" id="IPR041682">
    <property type="entry name" value="AAA_14"/>
</dbReference>
<feature type="domain" description="AAA" evidence="1">
    <location>
        <begin position="8"/>
        <end position="146"/>
    </location>
</feature>
<comment type="caution">
    <text evidence="3">The sequence shown here is derived from an EMBL/GenBank/DDBJ whole genome shotgun (WGS) entry which is preliminary data.</text>
</comment>
<dbReference type="InterPro" id="IPR027417">
    <property type="entry name" value="P-loop_NTPase"/>
</dbReference>
<reference evidence="3 4" key="1">
    <citation type="journal article" date="2016" name="Nat. Commun.">
        <title>Thousands of microbial genomes shed light on interconnected biogeochemical processes in an aquifer system.</title>
        <authorList>
            <person name="Anantharaman K."/>
            <person name="Brown C.T."/>
            <person name="Hug L.A."/>
            <person name="Sharon I."/>
            <person name="Castelle C.J."/>
            <person name="Probst A.J."/>
            <person name="Thomas B.C."/>
            <person name="Singh A."/>
            <person name="Wilkins M.J."/>
            <person name="Karaoz U."/>
            <person name="Brodie E.L."/>
            <person name="Williams K.H."/>
            <person name="Hubbard S.S."/>
            <person name="Banfield J.F."/>
        </authorList>
    </citation>
    <scope>NUCLEOTIDE SEQUENCE [LARGE SCALE GENOMIC DNA]</scope>
</reference>
<gene>
    <name evidence="3" type="ORF">A3A63_03985</name>
</gene>
<dbReference type="SUPFAM" id="SSF52540">
    <property type="entry name" value="P-loop containing nucleoside triphosphate hydrolases"/>
    <property type="match status" value="1"/>
</dbReference>
<name>A0A1F6B041_9BACT</name>